<keyword evidence="12" id="KW-1185">Reference proteome</keyword>
<evidence type="ECO:0000256" key="7">
    <source>
        <dbReference type="ARBA" id="ARBA00035120"/>
    </source>
</evidence>
<evidence type="ECO:0000256" key="5">
    <source>
        <dbReference type="ARBA" id="ARBA00022989"/>
    </source>
</evidence>
<evidence type="ECO:0000256" key="8">
    <source>
        <dbReference type="ARBA" id="ARBA00035585"/>
    </source>
</evidence>
<keyword evidence="5 10" id="KW-1133">Transmembrane helix</keyword>
<dbReference type="GO" id="GO:0005886">
    <property type="term" value="C:plasma membrane"/>
    <property type="evidence" value="ECO:0007669"/>
    <property type="project" value="UniProtKB-SubCell"/>
</dbReference>
<evidence type="ECO:0000256" key="4">
    <source>
        <dbReference type="ARBA" id="ARBA00022692"/>
    </source>
</evidence>
<keyword evidence="3" id="KW-1003">Cell membrane</keyword>
<dbReference type="PANTHER" id="PTHR28259">
    <property type="entry name" value="FLUORIDE EXPORT PROTEIN 1-RELATED"/>
    <property type="match status" value="1"/>
</dbReference>
<evidence type="ECO:0000256" key="10">
    <source>
        <dbReference type="SAM" id="Phobius"/>
    </source>
</evidence>
<evidence type="ECO:0000256" key="6">
    <source>
        <dbReference type="ARBA" id="ARBA00023136"/>
    </source>
</evidence>
<keyword evidence="6 10" id="KW-0472">Membrane</keyword>
<evidence type="ECO:0000256" key="2">
    <source>
        <dbReference type="ARBA" id="ARBA00004651"/>
    </source>
</evidence>
<feature type="transmembrane region" description="Helical" evidence="10">
    <location>
        <begin position="273"/>
        <end position="293"/>
    </location>
</feature>
<protein>
    <recommendedName>
        <fullName evidence="13">CRCB-domain-containing protein</fullName>
    </recommendedName>
</protein>
<evidence type="ECO:0000313" key="12">
    <source>
        <dbReference type="Proteomes" id="UP000076532"/>
    </source>
</evidence>
<organism evidence="11 12">
    <name type="scientific">Athelia psychrophila</name>
    <dbReference type="NCBI Taxonomy" id="1759441"/>
    <lineage>
        <taxon>Eukaryota</taxon>
        <taxon>Fungi</taxon>
        <taxon>Dikarya</taxon>
        <taxon>Basidiomycota</taxon>
        <taxon>Agaricomycotina</taxon>
        <taxon>Agaricomycetes</taxon>
        <taxon>Agaricomycetidae</taxon>
        <taxon>Atheliales</taxon>
        <taxon>Atheliaceae</taxon>
        <taxon>Athelia</taxon>
    </lineage>
</organism>
<dbReference type="AlphaFoldDB" id="A0A166VRC2"/>
<dbReference type="EMBL" id="KV417484">
    <property type="protein sequence ID" value="KZP32985.1"/>
    <property type="molecule type" value="Genomic_DNA"/>
</dbReference>
<dbReference type="STRING" id="436010.A0A166VRC2"/>
<feature type="region of interest" description="Disordered" evidence="9">
    <location>
        <begin position="1"/>
        <end position="36"/>
    </location>
</feature>
<comment type="similarity">
    <text evidence="7">Belongs to the fluoride channel Fluc/FEX (TC 1.A.43) family.</text>
</comment>
<dbReference type="Pfam" id="PF02537">
    <property type="entry name" value="CRCB"/>
    <property type="match status" value="2"/>
</dbReference>
<comment type="catalytic activity">
    <reaction evidence="8">
        <text>fluoride(in) = fluoride(out)</text>
        <dbReference type="Rhea" id="RHEA:76159"/>
        <dbReference type="ChEBI" id="CHEBI:17051"/>
    </reaction>
    <physiologicalReaction direction="left-to-right" evidence="8">
        <dbReference type="Rhea" id="RHEA:76160"/>
    </physiologicalReaction>
</comment>
<keyword evidence="4 10" id="KW-0812">Transmembrane</keyword>
<dbReference type="GO" id="GO:1903425">
    <property type="term" value="F:fluoride transmembrane transporter activity"/>
    <property type="evidence" value="ECO:0007669"/>
    <property type="project" value="TreeGrafter"/>
</dbReference>
<feature type="transmembrane region" description="Helical" evidence="10">
    <location>
        <begin position="337"/>
        <end position="356"/>
    </location>
</feature>
<evidence type="ECO:0000256" key="9">
    <source>
        <dbReference type="SAM" id="MobiDB-lite"/>
    </source>
</evidence>
<evidence type="ECO:0008006" key="13">
    <source>
        <dbReference type="Google" id="ProtNLM"/>
    </source>
</evidence>
<feature type="transmembrane region" description="Helical" evidence="10">
    <location>
        <begin position="68"/>
        <end position="89"/>
    </location>
</feature>
<proteinExistence type="inferred from homology"/>
<reference evidence="11 12" key="1">
    <citation type="journal article" date="2016" name="Mol. Biol. Evol.">
        <title>Comparative Genomics of Early-Diverging Mushroom-Forming Fungi Provides Insights into the Origins of Lignocellulose Decay Capabilities.</title>
        <authorList>
            <person name="Nagy L.G."/>
            <person name="Riley R."/>
            <person name="Tritt A."/>
            <person name="Adam C."/>
            <person name="Daum C."/>
            <person name="Floudas D."/>
            <person name="Sun H."/>
            <person name="Yadav J.S."/>
            <person name="Pangilinan J."/>
            <person name="Larsson K.H."/>
            <person name="Matsuura K."/>
            <person name="Barry K."/>
            <person name="Labutti K."/>
            <person name="Kuo R."/>
            <person name="Ohm R.A."/>
            <person name="Bhattacharya S.S."/>
            <person name="Shirouzu T."/>
            <person name="Yoshinaga Y."/>
            <person name="Martin F.M."/>
            <person name="Grigoriev I.V."/>
            <person name="Hibbett D.S."/>
        </authorList>
    </citation>
    <scope>NUCLEOTIDE SEQUENCE [LARGE SCALE GENOMIC DNA]</scope>
    <source>
        <strain evidence="11 12">CBS 109695</strain>
    </source>
</reference>
<feature type="transmembrane region" description="Helical" evidence="10">
    <location>
        <begin position="101"/>
        <end position="121"/>
    </location>
</feature>
<gene>
    <name evidence="11" type="ORF">FIBSPDRAFT_721809</name>
</gene>
<dbReference type="Proteomes" id="UP000076532">
    <property type="component" value="Unassembled WGS sequence"/>
</dbReference>
<evidence type="ECO:0000256" key="3">
    <source>
        <dbReference type="ARBA" id="ARBA00022475"/>
    </source>
</evidence>
<dbReference type="OrthoDB" id="409792at2759"/>
<name>A0A166VRC2_9AGAM</name>
<feature type="transmembrane region" description="Helical" evidence="10">
    <location>
        <begin position="133"/>
        <end position="152"/>
    </location>
</feature>
<comment type="subcellular location">
    <subcellularLocation>
        <location evidence="2">Cell membrane</location>
        <topology evidence="2">Multi-pass membrane protein</topology>
    </subcellularLocation>
</comment>
<dbReference type="PANTHER" id="PTHR28259:SF1">
    <property type="entry name" value="FLUORIDE EXPORT PROTEIN 1-RELATED"/>
    <property type="match status" value="1"/>
</dbReference>
<sequence>MSASRPPTADEAEKQTQSGHSTAIHRHPGDAGSALVHHESVDDAESLASIDRPPSESKLPAAKIYHPFSLPVLALLMPASIFGVLARLGLQALVTYDGQSIFPLAYVQATGCFIMGIGLGIKEPFGRFYGPLYTAMTTGFCGSLTTFSGWQYDVFESWVNEGRYERNGLRDLVDGITKTIFTLIVSLTSVQFGAHISSNLSRRLPALPSPGPMIRYALTALSVLIYAATFPAYFLLPAAYRHQATAALLFSFPGTLTRYILSIKVNPLMKSMPLGTFTANAFGTALLGVFHVLQNTASPKSAGACALLQGLSDGYCGCLTTVSTFAAEVGSLKKGKAWFYAAASWMTGQLLLLVILGPSFWAGHVREQQTCKFA</sequence>
<feature type="transmembrane region" description="Helical" evidence="10">
    <location>
        <begin position="213"/>
        <end position="236"/>
    </location>
</feature>
<accession>A0A166VRC2</accession>
<dbReference type="InterPro" id="IPR003691">
    <property type="entry name" value="FluC"/>
</dbReference>
<evidence type="ECO:0000256" key="1">
    <source>
        <dbReference type="ARBA" id="ARBA00002598"/>
    </source>
</evidence>
<comment type="function">
    <text evidence="1">Fluoride channel required for the rapid expulsion of cytoplasmic fluoride.</text>
</comment>
<evidence type="ECO:0000313" key="11">
    <source>
        <dbReference type="EMBL" id="KZP32985.1"/>
    </source>
</evidence>